<dbReference type="RefSeq" id="XP_043040595.1">
    <property type="nucleotide sequence ID" value="XM_043181586.1"/>
</dbReference>
<accession>A0A9P8ATD9</accession>
<comment type="caution">
    <text evidence="1">The sequence shown here is derived from an EMBL/GenBank/DDBJ whole genome shotgun (WGS) entry which is preliminary data.</text>
</comment>
<gene>
    <name evidence="1" type="ORF">BT62DRAFT_60868</name>
</gene>
<name>A0A9P8ATD9_9AGAR</name>
<dbReference type="GeneID" id="66103882"/>
<evidence type="ECO:0000313" key="1">
    <source>
        <dbReference type="EMBL" id="KAG7447095.1"/>
    </source>
</evidence>
<dbReference type="EMBL" id="MU250532">
    <property type="protein sequence ID" value="KAG7447095.1"/>
    <property type="molecule type" value="Genomic_DNA"/>
</dbReference>
<keyword evidence="2" id="KW-1185">Reference proteome</keyword>
<dbReference type="Proteomes" id="UP000812287">
    <property type="component" value="Unassembled WGS sequence"/>
</dbReference>
<dbReference type="OrthoDB" id="2340858at2759"/>
<dbReference type="AlphaFoldDB" id="A0A9P8ATD9"/>
<evidence type="ECO:0000313" key="2">
    <source>
        <dbReference type="Proteomes" id="UP000812287"/>
    </source>
</evidence>
<protein>
    <submittedName>
        <fullName evidence="1">Uncharacterized protein</fullName>
    </submittedName>
</protein>
<organism evidence="1 2">
    <name type="scientific">Guyanagaster necrorhizus</name>
    <dbReference type="NCBI Taxonomy" id="856835"/>
    <lineage>
        <taxon>Eukaryota</taxon>
        <taxon>Fungi</taxon>
        <taxon>Dikarya</taxon>
        <taxon>Basidiomycota</taxon>
        <taxon>Agaricomycotina</taxon>
        <taxon>Agaricomycetes</taxon>
        <taxon>Agaricomycetidae</taxon>
        <taxon>Agaricales</taxon>
        <taxon>Marasmiineae</taxon>
        <taxon>Physalacriaceae</taxon>
        <taxon>Guyanagaster</taxon>
    </lineage>
</organism>
<proteinExistence type="predicted"/>
<reference evidence="1" key="1">
    <citation type="submission" date="2020-11" db="EMBL/GenBank/DDBJ databases">
        <title>Adaptations for nitrogen fixation in a non-lichenized fungal sporocarp promotes dispersal by wood-feeding termites.</title>
        <authorList>
            <consortium name="DOE Joint Genome Institute"/>
            <person name="Koch R.A."/>
            <person name="Yoon G."/>
            <person name="Arayal U."/>
            <person name="Lail K."/>
            <person name="Amirebrahimi M."/>
            <person name="Labutti K."/>
            <person name="Lipzen A."/>
            <person name="Riley R."/>
            <person name="Barry K."/>
            <person name="Henrissat B."/>
            <person name="Grigoriev I.V."/>
            <person name="Herr J.R."/>
            <person name="Aime M.C."/>
        </authorList>
    </citation>
    <scope>NUCLEOTIDE SEQUENCE</scope>
    <source>
        <strain evidence="1">MCA 3950</strain>
    </source>
</reference>
<sequence>MNAGGETTTFSVPTQSYTFQHSQTSIFLLFLAPDYWFANGHSGIGKSVFLFYLSYDVCKSPGILCSTSLVEPFCSKDGVRVIDLTHYPLQLIRHGYLFPTLASSRSEELYSSWAKRRYASRFVMNPWSDEEISIGAELLSCDATLVLYVLCRSLLSQVLNFCGFIIRDVYSRLLSQGSITIIDRIYGPHPRVSSPASKYSPLFTAYMGQF</sequence>